<reference evidence="1 2" key="1">
    <citation type="journal article" date="2012" name="Eukaryot. Cell">
        <title>Genome sequence of the fungus Glarea lozoyensis: the first genome sequence of a species from the Helotiaceae family.</title>
        <authorList>
            <person name="Youssar L."/>
            <person name="Gruening B.A."/>
            <person name="Erxleben A."/>
            <person name="Guenther S."/>
            <person name="Huettel W."/>
        </authorList>
    </citation>
    <scope>NUCLEOTIDE SEQUENCE [LARGE SCALE GENOMIC DNA]</scope>
    <source>
        <strain evidence="2">ATCC 74030 / MF5533</strain>
    </source>
</reference>
<protein>
    <submittedName>
        <fullName evidence="1">Uncharacterized protein</fullName>
    </submittedName>
</protein>
<dbReference type="Proteomes" id="UP000005446">
    <property type="component" value="Unassembled WGS sequence"/>
</dbReference>
<name>H0EHG3_GLAL7</name>
<proteinExistence type="predicted"/>
<dbReference type="InParanoid" id="H0EHG3"/>
<evidence type="ECO:0000313" key="1">
    <source>
        <dbReference type="EMBL" id="EHL01992.1"/>
    </source>
</evidence>
<comment type="caution">
    <text evidence="1">The sequence shown here is derived from an EMBL/GenBank/DDBJ whole genome shotgun (WGS) entry which is preliminary data.</text>
</comment>
<dbReference type="HOGENOM" id="CLU_3320158_0_0_1"/>
<evidence type="ECO:0000313" key="2">
    <source>
        <dbReference type="Proteomes" id="UP000005446"/>
    </source>
</evidence>
<accession>H0EHG3</accession>
<organism evidence="1 2">
    <name type="scientific">Glarea lozoyensis (strain ATCC 74030 / MF5533)</name>
    <dbReference type="NCBI Taxonomy" id="1104152"/>
    <lineage>
        <taxon>Eukaryota</taxon>
        <taxon>Fungi</taxon>
        <taxon>Dikarya</taxon>
        <taxon>Ascomycota</taxon>
        <taxon>Pezizomycotina</taxon>
        <taxon>Leotiomycetes</taxon>
        <taxon>Helotiales</taxon>
        <taxon>Helotiaceae</taxon>
        <taxon>Glarea</taxon>
    </lineage>
</organism>
<dbReference type="EMBL" id="AGUE01000040">
    <property type="protein sequence ID" value="EHL01992.1"/>
    <property type="molecule type" value="Genomic_DNA"/>
</dbReference>
<dbReference type="AlphaFoldDB" id="H0EHG3"/>
<keyword evidence="2" id="KW-1185">Reference proteome</keyword>
<gene>
    <name evidence="1" type="ORF">M7I_1942</name>
</gene>
<sequence length="39" mass="4437">MSLKCLCSGFNPSIHTTYHLSAHPWLLFPLISLRIKTPI</sequence>